<dbReference type="NCBIfam" id="TIGR01947">
    <property type="entry name" value="rnfG"/>
    <property type="match status" value="1"/>
</dbReference>
<evidence type="ECO:0000259" key="9">
    <source>
        <dbReference type="SMART" id="SM00900"/>
    </source>
</evidence>
<dbReference type="InterPro" id="IPR010209">
    <property type="entry name" value="Ion_transpt_RnfG/RsxG"/>
</dbReference>
<evidence type="ECO:0000313" key="11">
    <source>
        <dbReference type="Proteomes" id="UP000464262"/>
    </source>
</evidence>
<dbReference type="EMBL" id="CP047475">
    <property type="protein sequence ID" value="QIA64696.1"/>
    <property type="molecule type" value="Genomic_DNA"/>
</dbReference>
<evidence type="ECO:0000256" key="7">
    <source>
        <dbReference type="ARBA" id="ARBA00022982"/>
    </source>
</evidence>
<proteinExistence type="predicted"/>
<dbReference type="PANTHER" id="PTHR36118">
    <property type="entry name" value="ION-TRANSLOCATING OXIDOREDUCTASE COMPLEX SUBUNIT G"/>
    <property type="match status" value="1"/>
</dbReference>
<gene>
    <name evidence="10" type="ORF">GT360_06450</name>
</gene>
<protein>
    <submittedName>
        <fullName evidence="10">RnfABCDGE type electron transport complex subunit G</fullName>
    </submittedName>
</protein>
<evidence type="ECO:0000256" key="1">
    <source>
        <dbReference type="ARBA" id="ARBA00022448"/>
    </source>
</evidence>
<name>A0A7Z2YEU9_9VIBR</name>
<sequence>MLALSCALAAFALGELSAYLKPLIEQNRLNKNIATLNELVPNANIDESLFNNASEIELDGSAYQVMTLRDPTGLPLYYVLSGAEPGYSGDIRFMVAVDVEGVIKNVRVMSHTETPGLGDKIELAKSDWVLSFNSLSLLNTPIWGVEKDGGTFEQFTGATITPRAVVRGVHRVLLAHSLIKETQEKEALDE</sequence>
<evidence type="ECO:0000256" key="2">
    <source>
        <dbReference type="ARBA" id="ARBA00022553"/>
    </source>
</evidence>
<dbReference type="AlphaFoldDB" id="A0A7Z2YEU9"/>
<dbReference type="InterPro" id="IPR007329">
    <property type="entry name" value="FMN-bd"/>
</dbReference>
<dbReference type="GO" id="GO:0005886">
    <property type="term" value="C:plasma membrane"/>
    <property type="evidence" value="ECO:0007669"/>
    <property type="project" value="InterPro"/>
</dbReference>
<dbReference type="Proteomes" id="UP000464262">
    <property type="component" value="Chromosome 1"/>
</dbReference>
<evidence type="ECO:0000256" key="8">
    <source>
        <dbReference type="ARBA" id="ARBA00022989"/>
    </source>
</evidence>
<evidence type="ECO:0000256" key="3">
    <source>
        <dbReference type="ARBA" id="ARBA00022630"/>
    </source>
</evidence>
<evidence type="ECO:0000256" key="4">
    <source>
        <dbReference type="ARBA" id="ARBA00022643"/>
    </source>
</evidence>
<dbReference type="GO" id="GO:0009055">
    <property type="term" value="F:electron transfer activity"/>
    <property type="evidence" value="ECO:0007669"/>
    <property type="project" value="InterPro"/>
</dbReference>
<dbReference type="SMART" id="SM00900">
    <property type="entry name" value="FMN_bind"/>
    <property type="match status" value="1"/>
</dbReference>
<feature type="domain" description="FMN-binding" evidence="9">
    <location>
        <begin position="86"/>
        <end position="176"/>
    </location>
</feature>
<keyword evidence="5" id="KW-0812">Transmembrane</keyword>
<keyword evidence="6" id="KW-1278">Translocase</keyword>
<keyword evidence="2" id="KW-0597">Phosphoprotein</keyword>
<dbReference type="Pfam" id="PF04205">
    <property type="entry name" value="FMN_bind"/>
    <property type="match status" value="1"/>
</dbReference>
<dbReference type="PANTHER" id="PTHR36118:SF1">
    <property type="entry name" value="ION-TRANSLOCATING OXIDOREDUCTASE COMPLEX SUBUNIT G"/>
    <property type="match status" value="1"/>
</dbReference>
<reference evidence="10 11" key="1">
    <citation type="submission" date="2020-01" db="EMBL/GenBank/DDBJ databases">
        <title>Whole genome and functional gene identification of agarase of Vibrio HN897.</title>
        <authorList>
            <person name="Liu Y."/>
            <person name="Zhao Z."/>
        </authorList>
    </citation>
    <scope>NUCLEOTIDE SEQUENCE [LARGE SCALE GENOMIC DNA]</scope>
    <source>
        <strain evidence="10 11">HN897</strain>
    </source>
</reference>
<dbReference type="GO" id="GO:0010181">
    <property type="term" value="F:FMN binding"/>
    <property type="evidence" value="ECO:0007669"/>
    <property type="project" value="InterPro"/>
</dbReference>
<evidence type="ECO:0000256" key="6">
    <source>
        <dbReference type="ARBA" id="ARBA00022967"/>
    </source>
</evidence>
<keyword evidence="7" id="KW-0249">Electron transport</keyword>
<dbReference type="GO" id="GO:0022900">
    <property type="term" value="P:electron transport chain"/>
    <property type="evidence" value="ECO:0007669"/>
    <property type="project" value="InterPro"/>
</dbReference>
<keyword evidence="8" id="KW-0472">Membrane</keyword>
<keyword evidence="4" id="KW-0288">FMN</keyword>
<evidence type="ECO:0000313" key="10">
    <source>
        <dbReference type="EMBL" id="QIA64696.1"/>
    </source>
</evidence>
<keyword evidence="11" id="KW-1185">Reference proteome</keyword>
<dbReference type="KEGG" id="vas:GT360_06450"/>
<dbReference type="PIRSF" id="PIRSF006091">
    <property type="entry name" value="E_trnsport_RnfG"/>
    <property type="match status" value="1"/>
</dbReference>
<keyword evidence="8" id="KW-1133">Transmembrane helix</keyword>
<keyword evidence="3" id="KW-0285">Flavoprotein</keyword>
<organism evidence="10 11">
    <name type="scientific">Vibrio astriarenae</name>
    <dbReference type="NCBI Taxonomy" id="1481923"/>
    <lineage>
        <taxon>Bacteria</taxon>
        <taxon>Pseudomonadati</taxon>
        <taxon>Pseudomonadota</taxon>
        <taxon>Gammaproteobacteria</taxon>
        <taxon>Vibrionales</taxon>
        <taxon>Vibrionaceae</taxon>
        <taxon>Vibrio</taxon>
    </lineage>
</organism>
<keyword evidence="1" id="KW-0813">Transport</keyword>
<accession>A0A7Z2YEU9</accession>
<evidence type="ECO:0000256" key="5">
    <source>
        <dbReference type="ARBA" id="ARBA00022692"/>
    </source>
</evidence>